<reference evidence="11" key="1">
    <citation type="submission" date="2020-11" db="EMBL/GenBank/DDBJ databases">
        <authorList>
            <person name="Tran Van P."/>
        </authorList>
    </citation>
    <scope>NUCLEOTIDE SEQUENCE</scope>
</reference>
<evidence type="ECO:0000256" key="3">
    <source>
        <dbReference type="ARBA" id="ARBA00022833"/>
    </source>
</evidence>
<organism evidence="11">
    <name type="scientific">Oppiella nova</name>
    <dbReference type="NCBI Taxonomy" id="334625"/>
    <lineage>
        <taxon>Eukaryota</taxon>
        <taxon>Metazoa</taxon>
        <taxon>Ecdysozoa</taxon>
        <taxon>Arthropoda</taxon>
        <taxon>Chelicerata</taxon>
        <taxon>Arachnida</taxon>
        <taxon>Acari</taxon>
        <taxon>Acariformes</taxon>
        <taxon>Sarcoptiformes</taxon>
        <taxon>Oribatida</taxon>
        <taxon>Brachypylina</taxon>
        <taxon>Oppioidea</taxon>
        <taxon>Oppiidae</taxon>
        <taxon>Oppiella</taxon>
    </lineage>
</organism>
<dbReference type="OrthoDB" id="6352325at2759"/>
<protein>
    <recommendedName>
        <fullName evidence="10">Nuclear receptor domain-containing protein</fullName>
    </recommendedName>
</protein>
<dbReference type="EMBL" id="OC914968">
    <property type="protein sequence ID" value="CAD7637847.1"/>
    <property type="molecule type" value="Genomic_DNA"/>
</dbReference>
<evidence type="ECO:0000256" key="4">
    <source>
        <dbReference type="ARBA" id="ARBA00023015"/>
    </source>
</evidence>
<dbReference type="GO" id="GO:0004879">
    <property type="term" value="F:nuclear receptor activity"/>
    <property type="evidence" value="ECO:0007669"/>
    <property type="project" value="TreeGrafter"/>
</dbReference>
<gene>
    <name evidence="11" type="ORF">ONB1V03_LOCUS1054</name>
</gene>
<dbReference type="GO" id="GO:0000978">
    <property type="term" value="F:RNA polymerase II cis-regulatory region sequence-specific DNA binding"/>
    <property type="evidence" value="ECO:0007669"/>
    <property type="project" value="TreeGrafter"/>
</dbReference>
<dbReference type="Pfam" id="PF00105">
    <property type="entry name" value="zf-C4"/>
    <property type="match status" value="1"/>
</dbReference>
<dbReference type="GO" id="GO:0000122">
    <property type="term" value="P:negative regulation of transcription by RNA polymerase II"/>
    <property type="evidence" value="ECO:0007669"/>
    <property type="project" value="TreeGrafter"/>
</dbReference>
<evidence type="ECO:0000256" key="6">
    <source>
        <dbReference type="ARBA" id="ARBA00023163"/>
    </source>
</evidence>
<dbReference type="EMBL" id="CAJPVJ010000143">
    <property type="protein sequence ID" value="CAG2161447.1"/>
    <property type="molecule type" value="Genomic_DNA"/>
</dbReference>
<dbReference type="Proteomes" id="UP000728032">
    <property type="component" value="Unassembled WGS sequence"/>
</dbReference>
<sequence length="388" mass="46751">MKQFKRNAYKLCKRFMKNISREWDSDDVVLNLLTAIILYNPNRPDLIHRDSVKYQQLLYQYLLQRYLLLRYRSESEAQYKYTKLMNTLRDLKRLNIRELNADILYYNVLKEKFVCNFGNNCTIDVKTRRFCIKCRLDKCYAMGMNEAYMLTAEEKSYRKFNGIRNRKQKPKESDNTVDSTTQTKKKQKIWSLSYTSHTNTGDSTMDIENRFTIQTIVEKSGNLWLNSVIPMRRPLLDYRNQFNELEFNKLRELLTAKLDTKTIVMIGLDIMKQFKRNAYKLCKRFMKNISREWDSDDVVLNLLTAIILYNPNRPDLIHRDSVKYQQQLYRYRSESEAHYKYTKLMNTLRDLKVLSQIQRLNIRELNADILHYGVLKEYSTLLYNDKHF</sequence>
<proteinExistence type="predicted"/>
<keyword evidence="1" id="KW-0479">Metal-binding</keyword>
<keyword evidence="12" id="KW-1185">Reference proteome</keyword>
<evidence type="ECO:0000256" key="1">
    <source>
        <dbReference type="ARBA" id="ARBA00022723"/>
    </source>
</evidence>
<keyword evidence="4" id="KW-0805">Transcription regulation</keyword>
<name>A0A7R9LA21_9ACAR</name>
<dbReference type="SMART" id="SM00399">
    <property type="entry name" value="ZnF_C4"/>
    <property type="match status" value="1"/>
</dbReference>
<dbReference type="Gene3D" id="3.30.50.10">
    <property type="entry name" value="Erythroid Transcription Factor GATA-1, subunit A"/>
    <property type="match status" value="1"/>
</dbReference>
<evidence type="ECO:0000256" key="9">
    <source>
        <dbReference type="SAM" id="MobiDB-lite"/>
    </source>
</evidence>
<evidence type="ECO:0000259" key="10">
    <source>
        <dbReference type="SMART" id="SM00399"/>
    </source>
</evidence>
<dbReference type="InterPro" id="IPR001628">
    <property type="entry name" value="Znf_hrmn_rcpt"/>
</dbReference>
<dbReference type="GO" id="GO:0045944">
    <property type="term" value="P:positive regulation of transcription by RNA polymerase II"/>
    <property type="evidence" value="ECO:0007669"/>
    <property type="project" value="TreeGrafter"/>
</dbReference>
<keyword evidence="3" id="KW-0862">Zinc</keyword>
<feature type="domain" description="Nuclear receptor" evidence="10">
    <location>
        <begin position="98"/>
        <end position="147"/>
    </location>
</feature>
<accession>A0A7R9LA21</accession>
<keyword evidence="6" id="KW-0804">Transcription</keyword>
<dbReference type="PANTHER" id="PTHR24082:SF283">
    <property type="entry name" value="NUCLEAR HORMONE RECEPTOR HR96"/>
    <property type="match status" value="1"/>
</dbReference>
<dbReference type="PANTHER" id="PTHR24082">
    <property type="entry name" value="NUCLEAR HORMONE RECEPTOR"/>
    <property type="match status" value="1"/>
</dbReference>
<dbReference type="InterPro" id="IPR035500">
    <property type="entry name" value="NHR-like_dom_sf"/>
</dbReference>
<dbReference type="Gene3D" id="1.10.565.10">
    <property type="entry name" value="Retinoid X Receptor"/>
    <property type="match status" value="2"/>
</dbReference>
<keyword evidence="2" id="KW-0863">Zinc-finger</keyword>
<dbReference type="InterPro" id="IPR013088">
    <property type="entry name" value="Znf_NHR/GATA"/>
</dbReference>
<evidence type="ECO:0000313" key="12">
    <source>
        <dbReference type="Proteomes" id="UP000728032"/>
    </source>
</evidence>
<dbReference type="InterPro" id="IPR050234">
    <property type="entry name" value="Nuclear_hormone_rcpt_NR1"/>
</dbReference>
<evidence type="ECO:0000313" key="11">
    <source>
        <dbReference type="EMBL" id="CAD7637847.1"/>
    </source>
</evidence>
<dbReference type="SUPFAM" id="SSF48508">
    <property type="entry name" value="Nuclear receptor ligand-binding domain"/>
    <property type="match status" value="2"/>
</dbReference>
<dbReference type="GO" id="GO:0030154">
    <property type="term" value="P:cell differentiation"/>
    <property type="evidence" value="ECO:0007669"/>
    <property type="project" value="TreeGrafter"/>
</dbReference>
<dbReference type="GO" id="GO:0008270">
    <property type="term" value="F:zinc ion binding"/>
    <property type="evidence" value="ECO:0007669"/>
    <property type="project" value="UniProtKB-KW"/>
</dbReference>
<evidence type="ECO:0000256" key="7">
    <source>
        <dbReference type="ARBA" id="ARBA00023170"/>
    </source>
</evidence>
<keyword evidence="5" id="KW-0238">DNA-binding</keyword>
<keyword evidence="8" id="KW-0539">Nucleus</keyword>
<feature type="region of interest" description="Disordered" evidence="9">
    <location>
        <begin position="162"/>
        <end position="182"/>
    </location>
</feature>
<evidence type="ECO:0000256" key="8">
    <source>
        <dbReference type="ARBA" id="ARBA00023242"/>
    </source>
</evidence>
<evidence type="ECO:0000256" key="2">
    <source>
        <dbReference type="ARBA" id="ARBA00022771"/>
    </source>
</evidence>
<dbReference type="AlphaFoldDB" id="A0A7R9LA21"/>
<dbReference type="SUPFAM" id="SSF57716">
    <property type="entry name" value="Glucocorticoid receptor-like (DNA-binding domain)"/>
    <property type="match status" value="1"/>
</dbReference>
<keyword evidence="7" id="KW-0675">Receptor</keyword>
<evidence type="ECO:0000256" key="5">
    <source>
        <dbReference type="ARBA" id="ARBA00023125"/>
    </source>
</evidence>